<dbReference type="InterPro" id="IPR007709">
    <property type="entry name" value="N-FG_amidohydro"/>
</dbReference>
<dbReference type="RefSeq" id="WP_190293008.1">
    <property type="nucleotide sequence ID" value="NZ_JABFCZ010000021.1"/>
</dbReference>
<protein>
    <submittedName>
        <fullName evidence="2">Formiminoglutamase</fullName>
    </submittedName>
</protein>
<gene>
    <name evidence="2" type="ORF">HK439_18815</name>
</gene>
<evidence type="ECO:0000313" key="2">
    <source>
        <dbReference type="EMBL" id="MBD1548321.1"/>
    </source>
</evidence>
<dbReference type="AlphaFoldDB" id="A0A926P5G6"/>
<reference evidence="2" key="1">
    <citation type="submission" date="2020-05" db="EMBL/GenBank/DDBJ databases">
        <title>Identification of trans-AT polyketide cluster in two marine bacteria, producers of a novel glutaramide-containing polyketide sesbanimide D and analogs.</title>
        <authorList>
            <person name="Kacar D."/>
            <person name="Rodriguez P."/>
            <person name="Canedo L."/>
            <person name="Gonzalez E."/>
            <person name="Galan B."/>
            <person name="De La Calle F."/>
            <person name="Garcia J.L."/>
        </authorList>
    </citation>
    <scope>NUCLEOTIDE SEQUENCE</scope>
    <source>
        <strain evidence="2">PHM038</strain>
    </source>
</reference>
<comment type="caution">
    <text evidence="2">The sequence shown here is derived from an EMBL/GenBank/DDBJ whole genome shotgun (WGS) entry which is preliminary data.</text>
</comment>
<name>A0A926P5G6_9HYPH</name>
<dbReference type="Proteomes" id="UP000598467">
    <property type="component" value="Unassembled WGS sequence"/>
</dbReference>
<dbReference type="SUPFAM" id="SSF53187">
    <property type="entry name" value="Zn-dependent exopeptidases"/>
    <property type="match status" value="1"/>
</dbReference>
<sequence length="279" mass="30904">MILVEKGESPLILCLPHSGTQIPPAIENRMNATGRLQTDISWRLETILDLDSGLDATLLRSTASRYVIDVDQAPDLQQDPEADPVNALCPVTTLDNKRIYQLDEEPGPTETEQRALLFYFPFHEALRQEVERLKKIHDTVVLIDCRSVRSKIKGYIDQELAVLNLGTADHAACHPDLVRTFAATFEGAEGMSVAVDDVFQGGYITRTYGRPDIGVHAMTLVIAQRAYLRHESPPFEPDRTSSARLKTLLGQGLSRVSEWAQGFEPDPAEQRSAGEPAVS</sequence>
<accession>A0A926P5G6</accession>
<dbReference type="EMBL" id="JABFCZ010000021">
    <property type="protein sequence ID" value="MBD1548321.1"/>
    <property type="molecule type" value="Genomic_DNA"/>
</dbReference>
<dbReference type="Pfam" id="PF05013">
    <property type="entry name" value="FGase"/>
    <property type="match status" value="1"/>
</dbReference>
<organism evidence="2 3">
    <name type="scientific">Roseibium aggregatum</name>
    <dbReference type="NCBI Taxonomy" id="187304"/>
    <lineage>
        <taxon>Bacteria</taxon>
        <taxon>Pseudomonadati</taxon>
        <taxon>Pseudomonadota</taxon>
        <taxon>Alphaproteobacteria</taxon>
        <taxon>Hyphomicrobiales</taxon>
        <taxon>Stappiaceae</taxon>
        <taxon>Roseibium</taxon>
    </lineage>
</organism>
<feature type="region of interest" description="Disordered" evidence="1">
    <location>
        <begin position="260"/>
        <end position="279"/>
    </location>
</feature>
<dbReference type="Gene3D" id="3.40.630.40">
    <property type="entry name" value="Zn-dependent exopeptidases"/>
    <property type="match status" value="1"/>
</dbReference>
<proteinExistence type="predicted"/>
<evidence type="ECO:0000313" key="3">
    <source>
        <dbReference type="Proteomes" id="UP000598467"/>
    </source>
</evidence>
<evidence type="ECO:0000256" key="1">
    <source>
        <dbReference type="SAM" id="MobiDB-lite"/>
    </source>
</evidence>